<dbReference type="InterPro" id="IPR013758">
    <property type="entry name" value="Topo_IIA_A/C_ab"/>
</dbReference>
<dbReference type="Proteomes" id="UP000001732">
    <property type="component" value="Chromosome"/>
</dbReference>
<dbReference type="Gene3D" id="3.90.199.10">
    <property type="entry name" value="Topoisomerase II, domain 5"/>
    <property type="match status" value="1"/>
</dbReference>
<dbReference type="EMBL" id="CP001145">
    <property type="protein sequence ID" value="ACI17976.1"/>
    <property type="molecule type" value="Genomic_DNA"/>
</dbReference>
<reference evidence="9 10" key="2">
    <citation type="journal article" date="2014" name="Genome Announc.">
        <title>Complete Genome Sequence of Coprothermobacter proteolyticus DSM 5265.</title>
        <authorList>
            <person name="Alexiev A."/>
            <person name="Coil D.A."/>
            <person name="Badger J.H."/>
            <person name="Enticknap J."/>
            <person name="Ward N."/>
            <person name="Robb F.T."/>
            <person name="Eisen J.A."/>
        </authorList>
    </citation>
    <scope>NUCLEOTIDE SEQUENCE [LARGE SCALE GENOMIC DNA]</scope>
    <source>
        <strain evidence="10">ATCC 35245 / DSM 5265 / OCM 4 / BT</strain>
    </source>
</reference>
<organism evidence="9 10">
    <name type="scientific">Coprothermobacter proteolyticus (strain ATCC 35245 / DSM 5265 / OCM 4 / BT)</name>
    <dbReference type="NCBI Taxonomy" id="309798"/>
    <lineage>
        <taxon>Bacteria</taxon>
        <taxon>Pseudomonadati</taxon>
        <taxon>Coprothermobacterota</taxon>
        <taxon>Coprothermobacteria</taxon>
        <taxon>Coprothermobacterales</taxon>
        <taxon>Coprothermobacteraceae</taxon>
        <taxon>Coprothermobacter</taxon>
    </lineage>
</organism>
<evidence type="ECO:0000256" key="7">
    <source>
        <dbReference type="PROSITE-ProRule" id="PRU01384"/>
    </source>
</evidence>
<feature type="domain" description="Topo IIA-type catalytic" evidence="8">
    <location>
        <begin position="30"/>
        <end position="497"/>
    </location>
</feature>
<evidence type="ECO:0000256" key="2">
    <source>
        <dbReference type="ARBA" id="ARBA00008263"/>
    </source>
</evidence>
<evidence type="ECO:0000256" key="3">
    <source>
        <dbReference type="ARBA" id="ARBA00012895"/>
    </source>
</evidence>
<dbReference type="FunFam" id="3.30.1360.40:FF:000002">
    <property type="entry name" value="DNA gyrase subunit A"/>
    <property type="match status" value="1"/>
</dbReference>
<dbReference type="SUPFAM" id="SSF101904">
    <property type="entry name" value="GyrA/ParC C-terminal domain-like"/>
    <property type="match status" value="1"/>
</dbReference>
<dbReference type="PROSITE" id="PS52040">
    <property type="entry name" value="TOPO_IIA"/>
    <property type="match status" value="1"/>
</dbReference>
<dbReference type="EC" id="5.6.2.2" evidence="3"/>
<keyword evidence="5 7" id="KW-0238">DNA-binding</keyword>
<comment type="catalytic activity">
    <reaction evidence="1 7">
        <text>ATP-dependent breakage, passage and rejoining of double-stranded DNA.</text>
        <dbReference type="EC" id="5.6.2.2"/>
    </reaction>
</comment>
<dbReference type="PANTHER" id="PTHR43493">
    <property type="entry name" value="DNA GYRASE/TOPOISOMERASE SUBUNIT A"/>
    <property type="match status" value="1"/>
</dbReference>
<reference evidence="10" key="1">
    <citation type="submission" date="2008-08" db="EMBL/GenBank/DDBJ databases">
        <title>The complete genome sequence of Coprothermobacter proteolyticus strain ATCC 5245 / DSM 5265 / BT.</title>
        <authorList>
            <person name="Dodson R.J."/>
            <person name="Durkin A.S."/>
            <person name="Wu M."/>
            <person name="Eisen J."/>
            <person name="Sutton G."/>
        </authorList>
    </citation>
    <scope>NUCLEOTIDE SEQUENCE [LARGE SCALE GENOMIC DNA]</scope>
    <source>
        <strain evidence="10">ATCC 35245 / DSM 5265 / OCM 4 / BT</strain>
    </source>
</reference>
<comment type="similarity">
    <text evidence="2">Belongs to the type II topoisomerase GyrA/ParC subunit family.</text>
</comment>
<accession>B5Y886</accession>
<evidence type="ECO:0000256" key="6">
    <source>
        <dbReference type="ARBA" id="ARBA00023235"/>
    </source>
</evidence>
<dbReference type="CDD" id="cd00187">
    <property type="entry name" value="TOP4c"/>
    <property type="match status" value="1"/>
</dbReference>
<keyword evidence="6 7" id="KW-0413">Isomerase</keyword>
<evidence type="ECO:0000313" key="9">
    <source>
        <dbReference type="EMBL" id="ACI17976.1"/>
    </source>
</evidence>
<dbReference type="AlphaFoldDB" id="B5Y886"/>
<dbReference type="FunFam" id="1.10.268.10:FF:000001">
    <property type="entry name" value="DNA gyrase subunit A"/>
    <property type="match status" value="1"/>
</dbReference>
<dbReference type="InterPro" id="IPR002205">
    <property type="entry name" value="Topo_IIA_dom_A"/>
</dbReference>
<dbReference type="Pfam" id="PF03989">
    <property type="entry name" value="DNA_gyraseA_C"/>
    <property type="match status" value="4"/>
</dbReference>
<dbReference type="FunFam" id="3.90.199.10:FF:000001">
    <property type="entry name" value="DNA gyrase subunit A"/>
    <property type="match status" value="1"/>
</dbReference>
<keyword evidence="4 7" id="KW-0799">Topoisomerase</keyword>
<dbReference type="GO" id="GO:0005524">
    <property type="term" value="F:ATP binding"/>
    <property type="evidence" value="ECO:0007669"/>
    <property type="project" value="InterPro"/>
</dbReference>
<evidence type="ECO:0000256" key="5">
    <source>
        <dbReference type="ARBA" id="ARBA00023125"/>
    </source>
</evidence>
<dbReference type="SMART" id="SM00434">
    <property type="entry name" value="TOP4c"/>
    <property type="match status" value="1"/>
</dbReference>
<dbReference type="InterPro" id="IPR006691">
    <property type="entry name" value="GyrA/parC_rep"/>
</dbReference>
<keyword evidence="10" id="KW-1185">Reference proteome</keyword>
<dbReference type="InterPro" id="IPR050220">
    <property type="entry name" value="Type_II_DNA_Topoisomerases"/>
</dbReference>
<dbReference type="Gene3D" id="3.30.1360.40">
    <property type="match status" value="1"/>
</dbReference>
<gene>
    <name evidence="9" type="primary">gyrA</name>
    <name evidence="9" type="ordered locus">COPRO5265_0628</name>
</gene>
<dbReference type="PANTHER" id="PTHR43493:SF5">
    <property type="entry name" value="DNA GYRASE SUBUNIT A, CHLOROPLASTIC_MITOCHONDRIAL"/>
    <property type="match status" value="1"/>
</dbReference>
<dbReference type="GO" id="GO:0003677">
    <property type="term" value="F:DNA binding"/>
    <property type="evidence" value="ECO:0007669"/>
    <property type="project" value="UniProtKB-UniRule"/>
</dbReference>
<name>B5Y886_COPPD</name>
<dbReference type="STRING" id="309798.COPRO5265_0628"/>
<dbReference type="eggNOG" id="COG0188">
    <property type="taxonomic scope" value="Bacteria"/>
</dbReference>
<dbReference type="SUPFAM" id="SSF56719">
    <property type="entry name" value="Type II DNA topoisomerase"/>
    <property type="match status" value="1"/>
</dbReference>
<dbReference type="NCBIfam" id="NF004044">
    <property type="entry name" value="PRK05561.1"/>
    <property type="match status" value="1"/>
</dbReference>
<evidence type="ECO:0000313" key="10">
    <source>
        <dbReference type="Proteomes" id="UP000001732"/>
    </source>
</evidence>
<dbReference type="HOGENOM" id="CLU_002977_4_1_9"/>
<dbReference type="Gene3D" id="1.10.268.10">
    <property type="entry name" value="Topoisomerase, domain 3"/>
    <property type="match status" value="1"/>
</dbReference>
<protein>
    <recommendedName>
        <fullName evidence="3">DNA topoisomerase (ATP-hydrolyzing)</fullName>
        <ecNumber evidence="3">5.6.2.2</ecNumber>
    </recommendedName>
</protein>
<evidence type="ECO:0000259" key="8">
    <source>
        <dbReference type="PROSITE" id="PS52040"/>
    </source>
</evidence>
<evidence type="ECO:0000256" key="4">
    <source>
        <dbReference type="ARBA" id="ARBA00023029"/>
    </source>
</evidence>
<sequence length="758" mass="85242">MAGIHEREITEELKQSYIDYAMSVIVGRALPDVRDGLKPVQRRIIYSMSETGSTYNNPYKKSARIVGDVLGKYHPHGDASVYDALVRMAQDFVMRYPLVDGHGNFGSMDGDPPAAMRYTEVRLTRLSEYLVQDLDKDTVNWVPNFDGSLKEPEVLPAVFPQLLVNGSSGIAVGVSTYIPPHNLGEIIDATLHFLHNPEATSRQLMRFVKGPDFPTGGQIINPQDLVKVYEEGKGVIRVRGRAKLEEGHGQKRRLVIYEIPYMVNKAELVSQIAQLIRDRKLSGVDEVRDESNRQGVRVVLELKKGASFHHILNQLYEQTALENSFAINMVALKDGAPVQLTLRDYIASFVDFRKETILRRTRYLLDKASKRREVVEGILKALDNIDLVIEIIRNAETTDQAKRRLMSQIGLTEVQAEAVLEIKLRSLVHMEKEKVEQELESLLKAIAEYTEILNSETKLLEVIAEELKHVKKLFADQRRTLIGFSDQQTETVQAAEETFFIELLEYGIIRRSKTQTNLVDFIEVQGSDPVMFLTNFGKIFCISAYEIPESQRGVALNALFPMGNDEKVLLLGTQNQELIAISEKGKGKRFRLDVEKIPSRGGYYFLLDPGDMVSVIVPVTSKELVVISAQGKALRLDVESIPERGLRTGGVKVMRTYEGDRVVGATCLKQKYIVTMTENAYAKRTDIDEIPKRNRGAAGVFIHKANETTGPVIGVSCNENMLYRSGREWLPLSMSDIPVCSKASMGKKVLRTLINRLV</sequence>
<evidence type="ECO:0000256" key="1">
    <source>
        <dbReference type="ARBA" id="ARBA00000185"/>
    </source>
</evidence>
<dbReference type="Gene3D" id="2.120.10.90">
    <property type="entry name" value="DNA gyrase/topoisomerase IV, subunit A, C-terminal"/>
    <property type="match status" value="1"/>
</dbReference>
<dbReference type="GO" id="GO:0003918">
    <property type="term" value="F:DNA topoisomerase type II (double strand cut, ATP-hydrolyzing) activity"/>
    <property type="evidence" value="ECO:0007669"/>
    <property type="project" value="UniProtKB-EC"/>
</dbReference>
<dbReference type="InterPro" id="IPR035516">
    <property type="entry name" value="Gyrase/topoIV_suA_C"/>
</dbReference>
<dbReference type="Pfam" id="PF00521">
    <property type="entry name" value="DNA_topoisoIV"/>
    <property type="match status" value="1"/>
</dbReference>
<dbReference type="RefSeq" id="WP_012544627.1">
    <property type="nucleotide sequence ID" value="NC_011295.1"/>
</dbReference>
<feature type="active site" description="O-(5'-phospho-DNA)-tyrosine intermediate" evidence="7">
    <location>
        <position position="118"/>
    </location>
</feature>
<dbReference type="InterPro" id="IPR013757">
    <property type="entry name" value="Topo_IIA_A_a_sf"/>
</dbReference>
<dbReference type="GO" id="GO:0006265">
    <property type="term" value="P:DNA topological change"/>
    <property type="evidence" value="ECO:0007669"/>
    <property type="project" value="UniProtKB-UniRule"/>
</dbReference>
<dbReference type="KEGG" id="cpo:COPRO5265_0628"/>
<dbReference type="InterPro" id="IPR013760">
    <property type="entry name" value="Topo_IIA-like_dom_sf"/>
</dbReference>
<proteinExistence type="inferred from homology"/>
<dbReference type="GO" id="GO:0009330">
    <property type="term" value="C:DNA topoisomerase type II (double strand cut, ATP-hydrolyzing) complex"/>
    <property type="evidence" value="ECO:0007669"/>
    <property type="project" value="TreeGrafter"/>
</dbReference>
<dbReference type="OrthoDB" id="9806486at2"/>